<comment type="caution">
    <text evidence="2">The sequence shown here is derived from an EMBL/GenBank/DDBJ whole genome shotgun (WGS) entry which is preliminary data.</text>
</comment>
<organism evidence="2 3">
    <name type="scientific">Colocasia esculenta</name>
    <name type="common">Wild taro</name>
    <name type="synonym">Arum esculentum</name>
    <dbReference type="NCBI Taxonomy" id="4460"/>
    <lineage>
        <taxon>Eukaryota</taxon>
        <taxon>Viridiplantae</taxon>
        <taxon>Streptophyta</taxon>
        <taxon>Embryophyta</taxon>
        <taxon>Tracheophyta</taxon>
        <taxon>Spermatophyta</taxon>
        <taxon>Magnoliopsida</taxon>
        <taxon>Liliopsida</taxon>
        <taxon>Araceae</taxon>
        <taxon>Aroideae</taxon>
        <taxon>Colocasieae</taxon>
        <taxon>Colocasia</taxon>
    </lineage>
</organism>
<dbReference type="EMBL" id="NMUH01002725">
    <property type="protein sequence ID" value="MQM01735.1"/>
    <property type="molecule type" value="Genomic_DNA"/>
</dbReference>
<protein>
    <submittedName>
        <fullName evidence="2">Uncharacterized protein</fullName>
    </submittedName>
</protein>
<sequence>MSNHHLFGKNSHTPFPKEEKNPRAEAYTHLKQSGQIPHQVMKTKGKTQRTHGMPSFAFDFGALPVGGIC</sequence>
<proteinExistence type="predicted"/>
<dbReference type="Proteomes" id="UP000652761">
    <property type="component" value="Unassembled WGS sequence"/>
</dbReference>
<feature type="region of interest" description="Disordered" evidence="1">
    <location>
        <begin position="1"/>
        <end position="56"/>
    </location>
</feature>
<reference evidence="2" key="1">
    <citation type="submission" date="2017-07" db="EMBL/GenBank/DDBJ databases">
        <title>Taro Niue Genome Assembly and Annotation.</title>
        <authorList>
            <person name="Atibalentja N."/>
            <person name="Keating K."/>
            <person name="Fields C.J."/>
        </authorList>
    </citation>
    <scope>NUCLEOTIDE SEQUENCE</scope>
    <source>
        <strain evidence="2">Niue_2</strain>
        <tissue evidence="2">Leaf</tissue>
    </source>
</reference>
<keyword evidence="3" id="KW-1185">Reference proteome</keyword>
<dbReference type="AlphaFoldDB" id="A0A843WA79"/>
<gene>
    <name evidence="2" type="ORF">Taro_034492</name>
</gene>
<evidence type="ECO:0000256" key="1">
    <source>
        <dbReference type="SAM" id="MobiDB-lite"/>
    </source>
</evidence>
<evidence type="ECO:0000313" key="3">
    <source>
        <dbReference type="Proteomes" id="UP000652761"/>
    </source>
</evidence>
<feature type="compositionally biased region" description="Basic and acidic residues" evidence="1">
    <location>
        <begin position="15"/>
        <end position="28"/>
    </location>
</feature>
<evidence type="ECO:0000313" key="2">
    <source>
        <dbReference type="EMBL" id="MQM01735.1"/>
    </source>
</evidence>
<accession>A0A843WA79</accession>
<name>A0A843WA79_COLES</name>